<protein>
    <submittedName>
        <fullName evidence="9">CMGC kinase, Dyrk family, putative</fullName>
    </submittedName>
    <submittedName>
        <fullName evidence="8">Putative CMGC kinase, Dyrk family</fullName>
    </submittedName>
</protein>
<dbReference type="Pfam" id="PF00069">
    <property type="entry name" value="Pkinase"/>
    <property type="match status" value="2"/>
</dbReference>
<dbReference type="AlphaFoldDB" id="F0VF14"/>
<reference evidence="8" key="2">
    <citation type="submission" date="2011-03" db="EMBL/GenBank/DDBJ databases">
        <title>Comparative genomics and transcriptomics of Neospora caninum and Toxoplasma gondii.</title>
        <authorList>
            <person name="Reid A.J."/>
            <person name="Sohal A."/>
            <person name="Harris D."/>
            <person name="Quail M."/>
            <person name="Sanders M."/>
            <person name="Berriman M."/>
            <person name="Wastling J.M."/>
            <person name="Pain A."/>
        </authorList>
    </citation>
    <scope>NUCLEOTIDE SEQUENCE</scope>
    <source>
        <strain evidence="8">Liverpool</strain>
    </source>
</reference>
<organism evidence="8 10">
    <name type="scientific">Neospora caninum (strain Liverpool)</name>
    <dbReference type="NCBI Taxonomy" id="572307"/>
    <lineage>
        <taxon>Eukaryota</taxon>
        <taxon>Sar</taxon>
        <taxon>Alveolata</taxon>
        <taxon>Apicomplexa</taxon>
        <taxon>Conoidasida</taxon>
        <taxon>Coccidia</taxon>
        <taxon>Eucoccidiorida</taxon>
        <taxon>Eimeriorina</taxon>
        <taxon>Sarcocystidae</taxon>
        <taxon>Neospora</taxon>
    </lineage>
</organism>
<gene>
    <name evidence="9" type="ORF">BN1204_020950</name>
    <name evidence="8" type="ORF">NCLIV_020950</name>
</gene>
<dbReference type="Gene3D" id="1.10.510.10">
    <property type="entry name" value="Transferase(Phosphotransferase) domain 1"/>
    <property type="match status" value="1"/>
</dbReference>
<dbReference type="InterPro" id="IPR000719">
    <property type="entry name" value="Prot_kinase_dom"/>
</dbReference>
<dbReference type="SMART" id="SM00220">
    <property type="entry name" value="S_TKc"/>
    <property type="match status" value="1"/>
</dbReference>
<dbReference type="PANTHER" id="PTHR24058">
    <property type="entry name" value="DUAL SPECIFICITY PROTEIN KINASE"/>
    <property type="match status" value="1"/>
</dbReference>
<feature type="compositionally biased region" description="Basic and acidic residues" evidence="6">
    <location>
        <begin position="1175"/>
        <end position="1204"/>
    </location>
</feature>
<evidence type="ECO:0000256" key="4">
    <source>
        <dbReference type="ARBA" id="ARBA00022777"/>
    </source>
</evidence>
<dbReference type="SMR" id="F0VF14"/>
<evidence type="ECO:0000313" key="9">
    <source>
        <dbReference type="EMBL" id="CEL66277.1"/>
    </source>
</evidence>
<dbReference type="SUPFAM" id="SSF56112">
    <property type="entry name" value="Protein kinase-like (PK-like)"/>
    <property type="match status" value="1"/>
</dbReference>
<feature type="domain" description="Protein kinase" evidence="7">
    <location>
        <begin position="827"/>
        <end position="1260"/>
    </location>
</feature>
<dbReference type="InterPro" id="IPR050494">
    <property type="entry name" value="Ser_Thr_dual-spec_kinase"/>
</dbReference>
<proteinExistence type="predicted"/>
<dbReference type="Gene3D" id="3.30.200.20">
    <property type="entry name" value="Phosphorylase Kinase, domain 1"/>
    <property type="match status" value="1"/>
</dbReference>
<dbReference type="PANTHER" id="PTHR24058:SF124">
    <property type="entry name" value="PROTEIN KINASE SUPERFAMILY PROTEIN"/>
    <property type="match status" value="1"/>
</dbReference>
<dbReference type="GO" id="GO:0005524">
    <property type="term" value="F:ATP binding"/>
    <property type="evidence" value="ECO:0007669"/>
    <property type="project" value="UniProtKB-KW"/>
</dbReference>
<keyword evidence="4 8" id="KW-0418">Kinase</keyword>
<evidence type="ECO:0000313" key="8">
    <source>
        <dbReference type="EMBL" id="CBZ52308.1"/>
    </source>
</evidence>
<dbReference type="RefSeq" id="XP_003882340.1">
    <property type="nucleotide sequence ID" value="XM_003882291.1"/>
</dbReference>
<keyword evidence="2" id="KW-0808">Transferase</keyword>
<dbReference type="GeneID" id="13444231"/>
<evidence type="ECO:0000256" key="3">
    <source>
        <dbReference type="ARBA" id="ARBA00022741"/>
    </source>
</evidence>
<name>F0VF14_NEOCL</name>
<reference evidence="9" key="4">
    <citation type="journal article" date="2015" name="PLoS ONE">
        <title>Comprehensive Evaluation of Toxoplasma gondii VEG and Neospora caninum LIV Genomes with Tachyzoite Stage Transcriptome and Proteome Defines Novel Transcript Features.</title>
        <authorList>
            <person name="Ramaprasad A."/>
            <person name="Mourier T."/>
            <person name="Naeem R."/>
            <person name="Malas T.B."/>
            <person name="Moussa E."/>
            <person name="Panigrahi A."/>
            <person name="Vermont S.J."/>
            <person name="Otto T.D."/>
            <person name="Wastling J."/>
            <person name="Pain A."/>
        </authorList>
    </citation>
    <scope>NUCLEOTIDE SEQUENCE</scope>
    <source>
        <strain evidence="9">Liverpool</strain>
    </source>
</reference>
<reference evidence="8" key="1">
    <citation type="submission" date="2011-02" db="EMBL/GenBank/DDBJ databases">
        <authorList>
            <person name="Aslett M."/>
        </authorList>
    </citation>
    <scope>NUCLEOTIDE SEQUENCE</scope>
    <source>
        <strain evidence="8">Liverpool</strain>
    </source>
</reference>
<feature type="region of interest" description="Disordered" evidence="6">
    <location>
        <begin position="524"/>
        <end position="590"/>
    </location>
</feature>
<keyword evidence="1" id="KW-0723">Serine/threonine-protein kinase</keyword>
<evidence type="ECO:0000313" key="10">
    <source>
        <dbReference type="Proteomes" id="UP000007494"/>
    </source>
</evidence>
<feature type="region of interest" description="Disordered" evidence="6">
    <location>
        <begin position="1170"/>
        <end position="1205"/>
    </location>
</feature>
<accession>F0VF14</accession>
<dbReference type="PROSITE" id="PS00108">
    <property type="entry name" value="PROTEIN_KINASE_ST"/>
    <property type="match status" value="1"/>
</dbReference>
<feature type="compositionally biased region" description="Basic and acidic residues" evidence="6">
    <location>
        <begin position="143"/>
        <end position="152"/>
    </location>
</feature>
<sequence>MATASASRENGSEEEALAALRRVLQAWSGSPQASAGEPESDVEGTDARALKNAAFLDSLLQLVAQLERLNGDAGRSERGILSDALCAGDARHLEPVAGEPCAQSEASAAVCGLLTSELPLSVAESHAYVRRLLHRQQLERLEPSGRDCRPRPESLPGTGAVSEPKREMPCFPLSRGEVEPAGLRRAGSLPSPAALFRPSPASLLVASPSARYCPKRPRHAPPASPPQLDDSFIRAILSGEHRPLQRRTEEARRAREKHVKDEAMNGIDADALKREHCERWKAHVGGLFIPIFDTDDEYRDDYDPGYRILDLAEAHYIHDCHTFRQNPVDLVGGLSACSRRPRLSAHLERIYASRRSASLRDVRLEASRCAAAAAASGVKSEGPGEASQLPGSCYAAPHAGSGERRGSPQFGAWGSASGAGGQEPRLGEGRTSRVGPRPAFAPSGPGTGASGAGRSASPSFGLREDQELETARKDSHCVFEFRRDPAESARDASQRGKEAGREPRAVSLEDELADCTVQVSSVFSTSKSPFASSPAPEETDGAGPAAGSGGSFALTPSARGSRPAVPGAETRAVRVETPAGGGDRSTLSTAEEEQLAAYEREMKVCQAWRDRYCNGDPAAFRARQQSTRSAYILSFEGCRDAEPAERVAPSLASDGLAPFLRPLYPKSDDAFYPVRVLPFSRRAGHSDRRSASRSVDREELVREETRTDGAEAGESERANKAAKASDALSQQGGVGATRAPRTSGAEDRGEDAPGIEGAQTDSAKRRMQRDSVVATQAAQGHGARDNGAPAIVYDCFHLKVVFERGRTGFEDHRELVLPPGTLLAGRYQVEKEVGRAAFSRCLRCIDTVTNRQVCLKVIRNEKEYMDQSLDEVKTLRFLSANGDPDALHFLRLCDFFYHREHLVLVTELLSQNLYEFSSFFRKNHLPSFWTVGKIQRVAQELLVALRFVHSLNVVHCDLKPENILLQPQAITDTRFYKTLSQQQPSAVVAQVFDERACRERDLASDREGLAVLARNGAVGTAHASPLSPFSLQYGSSASGPAPGVSKSLSPEAGLHAPVSVKLIDFGNSCLTSDPLITYVQSRSYRAPEVLLELPYDTKIDIWSLGCVLFELWTSVVLFMNDSVHSLLARIVGIIGQLPWYMVEKSPKKEEFFDSDGYLYVVLPSENGEWSPGGEAKGKGVRSREDEKSREEGDTDGKRSGRDASMDAPGRMLRFLLPKRTSLRQRMRATDEVFIDFLEKMLIIDPAQRWDANQLLSHPFLDKHRYADGL</sequence>
<keyword evidence="3" id="KW-0547">Nucleotide-binding</keyword>
<feature type="compositionally biased region" description="Basic and acidic residues" evidence="6">
    <location>
        <begin position="684"/>
        <end position="719"/>
    </location>
</feature>
<feature type="region of interest" description="Disordered" evidence="6">
    <location>
        <begin position="397"/>
        <end position="509"/>
    </location>
</feature>
<dbReference type="GO" id="GO:0004674">
    <property type="term" value="F:protein serine/threonine kinase activity"/>
    <property type="evidence" value="ECO:0007669"/>
    <property type="project" value="UniProtKB-KW"/>
</dbReference>
<feature type="compositionally biased region" description="Basic and acidic residues" evidence="6">
    <location>
        <begin position="462"/>
        <end position="504"/>
    </location>
</feature>
<dbReference type="EMBL" id="LN714481">
    <property type="protein sequence ID" value="CEL66277.1"/>
    <property type="molecule type" value="Genomic_DNA"/>
</dbReference>
<keyword evidence="10" id="KW-1185">Reference proteome</keyword>
<dbReference type="eggNOG" id="KOG0667">
    <property type="taxonomic scope" value="Eukaryota"/>
</dbReference>
<keyword evidence="5" id="KW-0067">ATP-binding</keyword>
<dbReference type="OMA" id="MRATDEV"/>
<reference evidence="10" key="3">
    <citation type="journal article" date="2012" name="PLoS Pathog.">
        <title>Comparative genomics of the apicomplexan parasites Toxoplasma gondii and Neospora caninum: Coccidia differing in host range and transmission strategy.</title>
        <authorList>
            <person name="Reid A.J."/>
            <person name="Vermont S.J."/>
            <person name="Cotton J.A."/>
            <person name="Harris D."/>
            <person name="Hill-Cawthorne G.A."/>
            <person name="Konen-Waisman S."/>
            <person name="Latham S.M."/>
            <person name="Mourier T."/>
            <person name="Norton R."/>
            <person name="Quail M.A."/>
            <person name="Sanders M."/>
            <person name="Shanmugam D."/>
            <person name="Sohal A."/>
            <person name="Wasmuth J.D."/>
            <person name="Brunk B."/>
            <person name="Grigg M.E."/>
            <person name="Howard J.C."/>
            <person name="Parkinson J."/>
            <person name="Roos D.S."/>
            <person name="Trees A.J."/>
            <person name="Berriman M."/>
            <person name="Pain A."/>
            <person name="Wastling J.M."/>
        </authorList>
    </citation>
    <scope>NUCLEOTIDE SEQUENCE [LARGE SCALE GENOMIC DNA]</scope>
    <source>
        <strain evidence="10">Liverpool</strain>
    </source>
</reference>
<evidence type="ECO:0000256" key="5">
    <source>
        <dbReference type="ARBA" id="ARBA00022840"/>
    </source>
</evidence>
<dbReference type="EMBL" id="FR823388">
    <property type="protein sequence ID" value="CBZ52308.1"/>
    <property type="molecule type" value="Genomic_DNA"/>
</dbReference>
<evidence type="ECO:0000256" key="1">
    <source>
        <dbReference type="ARBA" id="ARBA00022527"/>
    </source>
</evidence>
<dbReference type="InParanoid" id="F0VF14"/>
<dbReference type="OrthoDB" id="9332038at2759"/>
<feature type="region of interest" description="Disordered" evidence="6">
    <location>
        <begin position="143"/>
        <end position="168"/>
    </location>
</feature>
<dbReference type="VEuPathDB" id="ToxoDB:NCLIV_020950"/>
<dbReference type="InterPro" id="IPR011009">
    <property type="entry name" value="Kinase-like_dom_sf"/>
</dbReference>
<evidence type="ECO:0000256" key="2">
    <source>
        <dbReference type="ARBA" id="ARBA00022679"/>
    </source>
</evidence>
<feature type="region of interest" description="Disordered" evidence="6">
    <location>
        <begin position="682"/>
        <end position="784"/>
    </location>
</feature>
<evidence type="ECO:0000259" key="7">
    <source>
        <dbReference type="PROSITE" id="PS50011"/>
    </source>
</evidence>
<dbReference type="Proteomes" id="UP000007494">
    <property type="component" value="Chromosome VIIa"/>
</dbReference>
<dbReference type="InterPro" id="IPR008271">
    <property type="entry name" value="Ser/Thr_kinase_AS"/>
</dbReference>
<dbReference type="PROSITE" id="PS50011">
    <property type="entry name" value="PROTEIN_KINASE_DOM"/>
    <property type="match status" value="1"/>
</dbReference>
<evidence type="ECO:0000256" key="6">
    <source>
        <dbReference type="SAM" id="MobiDB-lite"/>
    </source>
</evidence>